<reference evidence="2" key="1">
    <citation type="journal article" date="2020" name="Stud. Mycol.">
        <title>101 Dothideomycetes genomes: a test case for predicting lifestyles and emergence of pathogens.</title>
        <authorList>
            <person name="Haridas S."/>
            <person name="Albert R."/>
            <person name="Binder M."/>
            <person name="Bloem J."/>
            <person name="Labutti K."/>
            <person name="Salamov A."/>
            <person name="Andreopoulos B."/>
            <person name="Baker S."/>
            <person name="Barry K."/>
            <person name="Bills G."/>
            <person name="Bluhm B."/>
            <person name="Cannon C."/>
            <person name="Castanera R."/>
            <person name="Culley D."/>
            <person name="Daum C."/>
            <person name="Ezra D."/>
            <person name="Gonzalez J."/>
            <person name="Henrissat B."/>
            <person name="Kuo A."/>
            <person name="Liang C."/>
            <person name="Lipzen A."/>
            <person name="Lutzoni F."/>
            <person name="Magnuson J."/>
            <person name="Mondo S."/>
            <person name="Nolan M."/>
            <person name="Ohm R."/>
            <person name="Pangilinan J."/>
            <person name="Park H.-J."/>
            <person name="Ramirez L."/>
            <person name="Alfaro M."/>
            <person name="Sun H."/>
            <person name="Tritt A."/>
            <person name="Yoshinaga Y."/>
            <person name="Zwiers L.-H."/>
            <person name="Turgeon B."/>
            <person name="Goodwin S."/>
            <person name="Spatafora J."/>
            <person name="Crous P."/>
            <person name="Grigoriev I."/>
        </authorList>
    </citation>
    <scope>NUCLEOTIDE SEQUENCE</scope>
    <source>
        <strain evidence="2">CBS 119925</strain>
    </source>
</reference>
<dbReference type="AlphaFoldDB" id="A0A6A6VI19"/>
<gene>
    <name evidence="2" type="ORF">M011DRAFT_236027</name>
</gene>
<sequence length="134" mass="14596">MDRPWWPLMPFWPCLIAYAAVCAKAESPCRVSGCSLVHWSDVEDPTCCCSHISLCLSLIQVSMLYSPDPSFPRESMISTTKVIDILHIEACVTLPPLHRGNGDPPDVSFASVSALVSKSGHGNVQGARAQQLRT</sequence>
<proteinExistence type="predicted"/>
<dbReference type="EMBL" id="MU006564">
    <property type="protein sequence ID" value="KAF2750268.1"/>
    <property type="molecule type" value="Genomic_DNA"/>
</dbReference>
<accession>A0A6A6VI19</accession>
<name>A0A6A6VI19_9PLEO</name>
<feature type="signal peptide" evidence="1">
    <location>
        <begin position="1"/>
        <end position="25"/>
    </location>
</feature>
<dbReference type="Proteomes" id="UP000799440">
    <property type="component" value="Unassembled WGS sequence"/>
</dbReference>
<evidence type="ECO:0000313" key="3">
    <source>
        <dbReference type="Proteomes" id="UP000799440"/>
    </source>
</evidence>
<keyword evidence="3" id="KW-1185">Reference proteome</keyword>
<feature type="chain" id="PRO_5025362708" description="Secreted protein" evidence="1">
    <location>
        <begin position="26"/>
        <end position="134"/>
    </location>
</feature>
<evidence type="ECO:0000313" key="2">
    <source>
        <dbReference type="EMBL" id="KAF2750268.1"/>
    </source>
</evidence>
<evidence type="ECO:0000256" key="1">
    <source>
        <dbReference type="SAM" id="SignalP"/>
    </source>
</evidence>
<organism evidence="2 3">
    <name type="scientific">Sporormia fimetaria CBS 119925</name>
    <dbReference type="NCBI Taxonomy" id="1340428"/>
    <lineage>
        <taxon>Eukaryota</taxon>
        <taxon>Fungi</taxon>
        <taxon>Dikarya</taxon>
        <taxon>Ascomycota</taxon>
        <taxon>Pezizomycotina</taxon>
        <taxon>Dothideomycetes</taxon>
        <taxon>Pleosporomycetidae</taxon>
        <taxon>Pleosporales</taxon>
        <taxon>Sporormiaceae</taxon>
        <taxon>Sporormia</taxon>
    </lineage>
</organism>
<evidence type="ECO:0008006" key="4">
    <source>
        <dbReference type="Google" id="ProtNLM"/>
    </source>
</evidence>
<protein>
    <recommendedName>
        <fullName evidence="4">Secreted protein</fullName>
    </recommendedName>
</protein>
<keyword evidence="1" id="KW-0732">Signal</keyword>